<proteinExistence type="predicted"/>
<protein>
    <recommendedName>
        <fullName evidence="4">DUF1795 domain-containing protein</fullName>
    </recommendedName>
</protein>
<sequence length="186" mass="20153">MKILLSAGLAAMLAATSAEAPTSVFPPRPGVEAEPVQLPYGIGDRAGLRPVRSSNGSVALTDGPKDVFELGEQTLVTLSQAPQLEGLKALPQTRRDQTLRQLGTEDPELRDVALEALGSAQSGDILRYDIVLRARTVHSDLEVVRMLSFVFLDESVVRMAATAPATEREANLPRFRRLVRSLTLRP</sequence>
<keyword evidence="3" id="KW-1185">Reference proteome</keyword>
<gene>
    <name evidence="2" type="ORF">K9B37_10580</name>
</gene>
<evidence type="ECO:0000313" key="3">
    <source>
        <dbReference type="Proteomes" id="UP000704176"/>
    </source>
</evidence>
<evidence type="ECO:0000256" key="1">
    <source>
        <dbReference type="SAM" id="SignalP"/>
    </source>
</evidence>
<feature type="chain" id="PRO_5047370124" description="DUF1795 domain-containing protein" evidence="1">
    <location>
        <begin position="21"/>
        <end position="186"/>
    </location>
</feature>
<organism evidence="2 3">
    <name type="scientific">Microvirga puerhi</name>
    <dbReference type="NCBI Taxonomy" id="2876078"/>
    <lineage>
        <taxon>Bacteria</taxon>
        <taxon>Pseudomonadati</taxon>
        <taxon>Pseudomonadota</taxon>
        <taxon>Alphaproteobacteria</taxon>
        <taxon>Hyphomicrobiales</taxon>
        <taxon>Methylobacteriaceae</taxon>
        <taxon>Microvirga</taxon>
    </lineage>
</organism>
<reference evidence="2 3" key="1">
    <citation type="submission" date="2021-09" db="EMBL/GenBank/DDBJ databases">
        <title>The complete genome sequence of a new microorganism.</title>
        <authorList>
            <person name="Zi Z."/>
        </authorList>
    </citation>
    <scope>NUCLEOTIDE SEQUENCE [LARGE SCALE GENOMIC DNA]</scope>
    <source>
        <strain evidence="2 3">WGZ8</strain>
    </source>
</reference>
<dbReference type="EMBL" id="JAIRBM010000006">
    <property type="protein sequence ID" value="MBZ6076720.1"/>
    <property type="molecule type" value="Genomic_DNA"/>
</dbReference>
<evidence type="ECO:0000313" key="2">
    <source>
        <dbReference type="EMBL" id="MBZ6076720.1"/>
    </source>
</evidence>
<accession>A0ABS7VNL3</accession>
<name>A0ABS7VNL3_9HYPH</name>
<feature type="signal peptide" evidence="1">
    <location>
        <begin position="1"/>
        <end position="20"/>
    </location>
</feature>
<comment type="caution">
    <text evidence="2">The sequence shown here is derived from an EMBL/GenBank/DDBJ whole genome shotgun (WGS) entry which is preliminary data.</text>
</comment>
<evidence type="ECO:0008006" key="4">
    <source>
        <dbReference type="Google" id="ProtNLM"/>
    </source>
</evidence>
<keyword evidence="1" id="KW-0732">Signal</keyword>
<dbReference type="RefSeq" id="WP_224313030.1">
    <property type="nucleotide sequence ID" value="NZ_JAIRBM010000006.1"/>
</dbReference>
<dbReference type="Proteomes" id="UP000704176">
    <property type="component" value="Unassembled WGS sequence"/>
</dbReference>